<keyword evidence="2" id="KW-1185">Reference proteome</keyword>
<protein>
    <submittedName>
        <fullName evidence="1">Uncharacterized protein</fullName>
    </submittedName>
</protein>
<dbReference type="AlphaFoldDB" id="A0A9P6NSA6"/>
<proteinExistence type="predicted"/>
<evidence type="ECO:0000313" key="1">
    <source>
        <dbReference type="EMBL" id="KAG0152520.1"/>
    </source>
</evidence>
<name>A0A9P6NSA6_9BASI</name>
<sequence>MEREPELETLHRSIQRLGVNSYPQWRERLSAELLDHGYCAELLPMAHIRPPFLAPAHPFILPSPSNSFHIPFNTSAPINPHESNPGRVGLNPASPTHPHHFLPVHSPRPFHSGNHPLVEPLSTSIHIRKSYTRSTVSNQDASRSSSAIVHFALAPIYFHSPRSGRPRILKALIGPGESSTLKSDQCNVSRDSHVLLNENGGYLVPD</sequence>
<gene>
    <name evidence="1" type="ORF">CROQUDRAFT_85624</name>
</gene>
<reference evidence="1" key="1">
    <citation type="submission" date="2013-11" db="EMBL/GenBank/DDBJ databases">
        <title>Genome sequence of the fusiform rust pathogen reveals effectors for host alternation and coevolution with pine.</title>
        <authorList>
            <consortium name="DOE Joint Genome Institute"/>
            <person name="Smith K."/>
            <person name="Pendleton A."/>
            <person name="Kubisiak T."/>
            <person name="Anderson C."/>
            <person name="Salamov A."/>
            <person name="Aerts A."/>
            <person name="Riley R."/>
            <person name="Clum A."/>
            <person name="Lindquist E."/>
            <person name="Ence D."/>
            <person name="Campbell M."/>
            <person name="Kronenberg Z."/>
            <person name="Feau N."/>
            <person name="Dhillon B."/>
            <person name="Hamelin R."/>
            <person name="Burleigh J."/>
            <person name="Smith J."/>
            <person name="Yandell M."/>
            <person name="Nelson C."/>
            <person name="Grigoriev I."/>
            <person name="Davis J."/>
        </authorList>
    </citation>
    <scope>NUCLEOTIDE SEQUENCE</scope>
    <source>
        <strain evidence="1">G11</strain>
    </source>
</reference>
<dbReference type="Proteomes" id="UP000886653">
    <property type="component" value="Unassembled WGS sequence"/>
</dbReference>
<dbReference type="EMBL" id="MU167208">
    <property type="protein sequence ID" value="KAG0152520.1"/>
    <property type="molecule type" value="Genomic_DNA"/>
</dbReference>
<comment type="caution">
    <text evidence="1">The sequence shown here is derived from an EMBL/GenBank/DDBJ whole genome shotgun (WGS) entry which is preliminary data.</text>
</comment>
<evidence type="ECO:0000313" key="2">
    <source>
        <dbReference type="Proteomes" id="UP000886653"/>
    </source>
</evidence>
<accession>A0A9P6NSA6</accession>
<organism evidence="1 2">
    <name type="scientific">Cronartium quercuum f. sp. fusiforme G11</name>
    <dbReference type="NCBI Taxonomy" id="708437"/>
    <lineage>
        <taxon>Eukaryota</taxon>
        <taxon>Fungi</taxon>
        <taxon>Dikarya</taxon>
        <taxon>Basidiomycota</taxon>
        <taxon>Pucciniomycotina</taxon>
        <taxon>Pucciniomycetes</taxon>
        <taxon>Pucciniales</taxon>
        <taxon>Coleosporiaceae</taxon>
        <taxon>Cronartium</taxon>
    </lineage>
</organism>